<dbReference type="SUPFAM" id="SSF48334">
    <property type="entry name" value="DNA repair protein MutS, domain III"/>
    <property type="match status" value="1"/>
</dbReference>
<keyword evidence="5 11" id="KW-0067">ATP-binding</keyword>
<dbReference type="PIRSF" id="PIRSF037677">
    <property type="entry name" value="DNA_mis_repair_Msh6"/>
    <property type="match status" value="1"/>
</dbReference>
<evidence type="ECO:0000256" key="6">
    <source>
        <dbReference type="ARBA" id="ARBA00023125"/>
    </source>
</evidence>
<keyword evidence="6 11" id="KW-0238">DNA-binding</keyword>
<dbReference type="InterPro" id="IPR036187">
    <property type="entry name" value="DNA_mismatch_repair_MutS_sf"/>
</dbReference>
<evidence type="ECO:0000313" key="16">
    <source>
        <dbReference type="Proteomes" id="UP000094236"/>
    </source>
</evidence>
<dbReference type="PANTHER" id="PTHR11361">
    <property type="entry name" value="DNA MISMATCH REPAIR PROTEIN MUTS FAMILY MEMBER"/>
    <property type="match status" value="1"/>
</dbReference>
<organism evidence="15 16">
    <name type="scientific">Pachysolen tannophilus NRRL Y-2460</name>
    <dbReference type="NCBI Taxonomy" id="669874"/>
    <lineage>
        <taxon>Eukaryota</taxon>
        <taxon>Fungi</taxon>
        <taxon>Dikarya</taxon>
        <taxon>Ascomycota</taxon>
        <taxon>Saccharomycotina</taxon>
        <taxon>Pichiomycetes</taxon>
        <taxon>Pachysolenaceae</taxon>
        <taxon>Pachysolen</taxon>
    </lineage>
</organism>
<dbReference type="InterPro" id="IPR027417">
    <property type="entry name" value="P-loop_NTPase"/>
</dbReference>
<evidence type="ECO:0000256" key="13">
    <source>
        <dbReference type="SAM" id="MobiDB-lite"/>
    </source>
</evidence>
<protein>
    <recommendedName>
        <fullName evidence="11">DNA mismatch repair protein</fullName>
    </recommendedName>
</protein>
<dbReference type="FunFam" id="1.10.1420.10:FF:000019">
    <property type="entry name" value="DNA mismatch repair protein"/>
    <property type="match status" value="1"/>
</dbReference>
<dbReference type="GO" id="GO:0032138">
    <property type="term" value="F:single base insertion or deletion binding"/>
    <property type="evidence" value="ECO:0007669"/>
    <property type="project" value="EnsemblFungi"/>
</dbReference>
<evidence type="ECO:0000256" key="2">
    <source>
        <dbReference type="ARBA" id="ARBA00006271"/>
    </source>
</evidence>
<dbReference type="PROSITE" id="PS00486">
    <property type="entry name" value="DNA_MISMATCH_REPAIR_2"/>
    <property type="match status" value="1"/>
</dbReference>
<dbReference type="SMART" id="SM00533">
    <property type="entry name" value="MUTSd"/>
    <property type="match status" value="1"/>
</dbReference>
<dbReference type="GO" id="GO:0043111">
    <property type="term" value="P:replication fork arrest"/>
    <property type="evidence" value="ECO:0007669"/>
    <property type="project" value="EnsemblFungi"/>
</dbReference>
<feature type="compositionally biased region" description="Acidic residues" evidence="13">
    <location>
        <begin position="121"/>
        <end position="136"/>
    </location>
</feature>
<evidence type="ECO:0000256" key="1">
    <source>
        <dbReference type="ARBA" id="ARBA00004123"/>
    </source>
</evidence>
<name>A0A1E4TXS7_PACTA</name>
<dbReference type="InterPro" id="IPR007695">
    <property type="entry name" value="DNA_mismatch_repair_MutS-lik_N"/>
</dbReference>
<feature type="compositionally biased region" description="Basic and acidic residues" evidence="13">
    <location>
        <begin position="229"/>
        <end position="241"/>
    </location>
</feature>
<keyword evidence="16" id="KW-1185">Reference proteome</keyword>
<dbReference type="PANTHER" id="PTHR11361:SF148">
    <property type="entry name" value="DNA MISMATCH REPAIR PROTEIN MSH6"/>
    <property type="match status" value="1"/>
</dbReference>
<dbReference type="Pfam" id="PF05190">
    <property type="entry name" value="MutS_IV"/>
    <property type="match status" value="1"/>
</dbReference>
<dbReference type="Pfam" id="PF05192">
    <property type="entry name" value="MutS_III"/>
    <property type="match status" value="1"/>
</dbReference>
<feature type="domain" description="DNA mismatch repair proteins mutS family" evidence="14">
    <location>
        <begin position="1071"/>
        <end position="1087"/>
    </location>
</feature>
<evidence type="ECO:0000256" key="12">
    <source>
        <dbReference type="RuleBase" id="RU003756"/>
    </source>
</evidence>
<dbReference type="Gene3D" id="3.40.1170.10">
    <property type="entry name" value="DNA repair protein MutS, domain I"/>
    <property type="match status" value="1"/>
</dbReference>
<dbReference type="Proteomes" id="UP000094236">
    <property type="component" value="Unassembled WGS sequence"/>
</dbReference>
<evidence type="ECO:0000256" key="8">
    <source>
        <dbReference type="ARBA" id="ARBA00023242"/>
    </source>
</evidence>
<evidence type="ECO:0000256" key="7">
    <source>
        <dbReference type="ARBA" id="ARBA00023204"/>
    </source>
</evidence>
<keyword evidence="3 11" id="KW-0547">Nucleotide-binding</keyword>
<dbReference type="InterPro" id="IPR007861">
    <property type="entry name" value="DNA_mismatch_repair_MutS_clamp"/>
</dbReference>
<evidence type="ECO:0000259" key="14">
    <source>
        <dbReference type="PROSITE" id="PS00486"/>
    </source>
</evidence>
<dbReference type="Gene3D" id="1.10.1420.10">
    <property type="match status" value="2"/>
</dbReference>
<dbReference type="GO" id="GO:0032137">
    <property type="term" value="F:guanine/thymine mispair binding"/>
    <property type="evidence" value="ECO:0007669"/>
    <property type="project" value="EnsemblFungi"/>
</dbReference>
<dbReference type="InterPro" id="IPR000432">
    <property type="entry name" value="DNA_mismatch_repair_MutS_C"/>
</dbReference>
<feature type="compositionally biased region" description="Basic and acidic residues" evidence="13">
    <location>
        <begin position="97"/>
        <end position="120"/>
    </location>
</feature>
<dbReference type="GO" id="GO:0036297">
    <property type="term" value="P:interstrand cross-link repair"/>
    <property type="evidence" value="ECO:0007669"/>
    <property type="project" value="EnsemblFungi"/>
</dbReference>
<feature type="compositionally biased region" description="Polar residues" evidence="13">
    <location>
        <begin position="261"/>
        <end position="273"/>
    </location>
</feature>
<evidence type="ECO:0000256" key="3">
    <source>
        <dbReference type="ARBA" id="ARBA00022741"/>
    </source>
</evidence>
<dbReference type="Pfam" id="PF01624">
    <property type="entry name" value="MutS_I"/>
    <property type="match status" value="1"/>
</dbReference>
<proteinExistence type="inferred from homology"/>
<comment type="similarity">
    <text evidence="2 11 12">Belongs to the DNA mismatch repair MutS family.</text>
</comment>
<accession>A0A1E4TXS7</accession>
<dbReference type="InterPro" id="IPR017261">
    <property type="entry name" value="DNA_mismatch_repair_MutS/MSH"/>
</dbReference>
<feature type="region of interest" description="Disordered" evidence="13">
    <location>
        <begin position="1"/>
        <end position="248"/>
    </location>
</feature>
<dbReference type="InterPro" id="IPR045076">
    <property type="entry name" value="MutS"/>
</dbReference>
<comment type="subcellular location">
    <subcellularLocation>
        <location evidence="1">Nucleus</location>
    </subcellularLocation>
</comment>
<evidence type="ECO:0000313" key="15">
    <source>
        <dbReference type="EMBL" id="ODV96572.1"/>
    </source>
</evidence>
<evidence type="ECO:0000256" key="11">
    <source>
        <dbReference type="PIRNR" id="PIRNR037677"/>
    </source>
</evidence>
<evidence type="ECO:0000256" key="10">
    <source>
        <dbReference type="ARBA" id="ARBA00025902"/>
    </source>
</evidence>
<sequence>MAVSSTPSKRYVKESPASSNSKLKQSSLLSFFKKKSSPAGVPQSSSPINSSPTRVNNDIGEVLKKDAGYDESGFSDGKENQDPLSVIASDTTMVDVTPEKSQESRKQKLPEKEEAGKWEDNQQEDDQEDEEDEDEIVISSSRRGNARRKINYSELSDDDDENVPSSSKKKRKAIEYEDSDDEFIVADDEVSEDDVVPADDVANDLADDDDVVVPDAHDDDFSDEDDYGEMEKIKKINDAKPKARNSSFNLSSKFNADSNYISSSPSTANNNKPKTAHAPSKTLSARQNFTKENEERYKWLIQIKDAEGRLESDPEYDPRTLYIPSSAWAKFTPFEKQYWEIKSKMWDCIVFFKKGKFFELYEKDADLAHNLFELKIAGGGRANMKLAGIPEMSFDYWASCFINKGYKVAKVDQKESMLAKEIRETKNNKKEASVITRELSFVLTGGTLTDENMLTDDMATYCLALKECDNNDGSKSFGVCFVDTATGSIKLTEFQDDPECNHLETLLAQVRPKEIIVEKGHISSLALRTLKFNSTPGCIWNFLKSGEEFLDADSTFENLTRGKYFEAKDLDDLSNYPSILVDYSENHHVGFSAFGSLLWYLKSLKLDHDIISTGNITKYDSIMNSNSLVLDGVTLQNLEIFCNSFDGSDKGTLIKILNRCITPFGKRMFKTWVIHPLFQKQKIEERLDSVELLLNDGDLRHLFESKLSKIPDLERMLARIHSGGLKIKDFVKVIEGYETIDTLINYLRTQYGDNFEKVGGSIGKILKKFPKNLSECISKWSDAFDRNEAINNGLLIPEPGVELSFDESNSHIEELEKSLNKLLSQYRREYKCQEMCFKDSGKEIFLIETPSKIANKIPSSWDQMGSTSKVKRYWSPEVKKLARKLMEARELHKILMDTLQQKLYSRFYEDYKTWAAAFEHIANIDCVISLARASESIGSPACRPQFVENDGKGMINFEELRHPCFIEGGASGTTDFIPNDVKLGGDFDSANLALLTGANAAGKSTLLRMTCVAVLMAQIGCYVPCRSAQLTPIDKIMTRLGANDNIMQGKSTFYVELSETKKILSQSTPKSLIVLDELGRGGSLIFGKYKNL</sequence>
<dbReference type="GO" id="GO:0032301">
    <property type="term" value="C:MutSalpha complex"/>
    <property type="evidence" value="ECO:0007669"/>
    <property type="project" value="EnsemblFungi"/>
</dbReference>
<dbReference type="GO" id="GO:0005524">
    <property type="term" value="F:ATP binding"/>
    <property type="evidence" value="ECO:0007669"/>
    <property type="project" value="UniProtKB-UniRule"/>
</dbReference>
<dbReference type="GO" id="GO:0140664">
    <property type="term" value="F:ATP-dependent DNA damage sensor activity"/>
    <property type="evidence" value="ECO:0007669"/>
    <property type="project" value="InterPro"/>
</dbReference>
<feature type="compositionally biased region" description="Acidic residues" evidence="13">
    <location>
        <begin position="176"/>
        <end position="228"/>
    </location>
</feature>
<keyword evidence="4 11" id="KW-0227">DNA damage</keyword>
<dbReference type="InterPro" id="IPR007860">
    <property type="entry name" value="DNA_mmatch_repair_MutS_con_dom"/>
</dbReference>
<dbReference type="InterPro" id="IPR016151">
    <property type="entry name" value="DNA_mismatch_repair_MutS_N"/>
</dbReference>
<dbReference type="STRING" id="669874.A0A1E4TXS7"/>
<dbReference type="SUPFAM" id="SSF55271">
    <property type="entry name" value="DNA repair protein MutS, domain I"/>
    <property type="match status" value="1"/>
</dbReference>
<dbReference type="GO" id="GO:0043570">
    <property type="term" value="P:maintenance of DNA repeat elements"/>
    <property type="evidence" value="ECO:0007669"/>
    <property type="project" value="EnsemblFungi"/>
</dbReference>
<evidence type="ECO:0000256" key="4">
    <source>
        <dbReference type="ARBA" id="ARBA00022763"/>
    </source>
</evidence>
<keyword evidence="7 11" id="KW-0234">DNA repair</keyword>
<evidence type="ECO:0000256" key="5">
    <source>
        <dbReference type="ARBA" id="ARBA00022840"/>
    </source>
</evidence>
<dbReference type="SUPFAM" id="SSF52540">
    <property type="entry name" value="P-loop containing nucleoside triphosphate hydrolases"/>
    <property type="match status" value="1"/>
</dbReference>
<dbReference type="Gene3D" id="3.40.50.300">
    <property type="entry name" value="P-loop containing nucleotide triphosphate hydrolases"/>
    <property type="match status" value="1"/>
</dbReference>
<dbReference type="Gene3D" id="3.30.420.110">
    <property type="entry name" value="MutS, connector domain"/>
    <property type="match status" value="1"/>
</dbReference>
<dbReference type="SUPFAM" id="SSF53150">
    <property type="entry name" value="DNA repair protein MutS, domain II"/>
    <property type="match status" value="1"/>
</dbReference>
<dbReference type="SMART" id="SM00534">
    <property type="entry name" value="MUTSac"/>
    <property type="match status" value="1"/>
</dbReference>
<comment type="subunit">
    <text evidence="10">Heterodimer consisting of MSH2-MSH3 (MutS beta). Forms a ternary complex with MutL alpha (MLH1-PMS1).</text>
</comment>
<dbReference type="InterPro" id="IPR007696">
    <property type="entry name" value="DNA_mismatch_repair_MutS_core"/>
</dbReference>
<reference evidence="16" key="1">
    <citation type="submission" date="2016-05" db="EMBL/GenBank/DDBJ databases">
        <title>Comparative genomics of biotechnologically important yeasts.</title>
        <authorList>
            <consortium name="DOE Joint Genome Institute"/>
            <person name="Riley R."/>
            <person name="Haridas S."/>
            <person name="Wolfe K.H."/>
            <person name="Lopes M.R."/>
            <person name="Hittinger C.T."/>
            <person name="Goker M."/>
            <person name="Salamov A."/>
            <person name="Wisecaver J."/>
            <person name="Long T.M."/>
            <person name="Aerts A.L."/>
            <person name="Barry K."/>
            <person name="Choi C."/>
            <person name="Clum A."/>
            <person name="Coughlan A.Y."/>
            <person name="Deshpande S."/>
            <person name="Douglass A.P."/>
            <person name="Hanson S.J."/>
            <person name="Klenk H.-P."/>
            <person name="Labutti K."/>
            <person name="Lapidus A."/>
            <person name="Lindquist E."/>
            <person name="Lipzen A."/>
            <person name="Meier-Kolthoff J.P."/>
            <person name="Ohm R.A."/>
            <person name="Otillar R.P."/>
            <person name="Pangilinan J."/>
            <person name="Peng Y."/>
            <person name="Rokas A."/>
            <person name="Rosa C.A."/>
            <person name="Scheuner C."/>
            <person name="Sibirny A.A."/>
            <person name="Slot J.C."/>
            <person name="Stielow J.B."/>
            <person name="Sun H."/>
            <person name="Kurtzman C.P."/>
            <person name="Blackwell M."/>
            <person name="Grigoriev I.V."/>
            <person name="Jeffries T.W."/>
        </authorList>
    </citation>
    <scope>NUCLEOTIDE SEQUENCE [LARGE SCALE GENOMIC DNA]</scope>
    <source>
        <strain evidence="16">NRRL Y-2460</strain>
    </source>
</reference>
<gene>
    <name evidence="15" type="ORF">PACTADRAFT_74210</name>
</gene>
<dbReference type="OrthoDB" id="10252754at2759"/>
<dbReference type="Pfam" id="PF05188">
    <property type="entry name" value="MutS_II"/>
    <property type="match status" value="1"/>
</dbReference>
<comment type="function">
    <text evidence="9">Component of the post-replicative DNA mismatch repair system (MMR). Heterodimerizes with MSH2 to form MutS beta, which binds to DNA mismatches thereby initiating DNA repair. MSH3 provides substrate-binding and substrate specificity to the complex. When bound, the MutS beta heterodimer bends the DNA helix and shields approximately 20 base pairs. Acts mainly to repair insertion-deletion loops (IDLs) from 2 to 13 nucleotides in size, but can also repair base-base and single insertion-deletion mismatches that occur during replication. After mismatch binding, forms a ternary complex with the MutL alpha heterodimer, which is thought to be responsible for directing the downstream MMR events, including strand discrimination, excision, and resynthesis. ATP binding and hydrolysis play a pivotal role in mismatch repair functions.</text>
</comment>
<dbReference type="GO" id="GO:0000400">
    <property type="term" value="F:four-way junction DNA binding"/>
    <property type="evidence" value="ECO:0007669"/>
    <property type="project" value="EnsemblFungi"/>
</dbReference>
<feature type="region of interest" description="Disordered" evidence="13">
    <location>
        <begin position="261"/>
        <end position="287"/>
    </location>
</feature>
<dbReference type="AlphaFoldDB" id="A0A1E4TXS7"/>
<dbReference type="Pfam" id="PF00488">
    <property type="entry name" value="MutS_V"/>
    <property type="match status" value="1"/>
</dbReference>
<feature type="compositionally biased region" description="Low complexity" evidence="13">
    <location>
        <begin position="18"/>
        <end position="31"/>
    </location>
</feature>
<feature type="compositionally biased region" description="Polar residues" evidence="13">
    <location>
        <begin position="42"/>
        <end position="56"/>
    </location>
</feature>
<dbReference type="EMBL" id="KV454012">
    <property type="protein sequence ID" value="ODV96572.1"/>
    <property type="molecule type" value="Genomic_DNA"/>
</dbReference>
<evidence type="ECO:0000256" key="9">
    <source>
        <dbReference type="ARBA" id="ARBA00025373"/>
    </source>
</evidence>
<dbReference type="GO" id="GO:0016887">
    <property type="term" value="F:ATP hydrolysis activity"/>
    <property type="evidence" value="ECO:0007669"/>
    <property type="project" value="EnsemblFungi"/>
</dbReference>
<dbReference type="InterPro" id="IPR036678">
    <property type="entry name" value="MutS_con_dom_sf"/>
</dbReference>
<dbReference type="GO" id="GO:0000710">
    <property type="term" value="P:meiotic mismatch repair"/>
    <property type="evidence" value="ECO:0007669"/>
    <property type="project" value="EnsemblFungi"/>
</dbReference>
<keyword evidence="8" id="KW-0539">Nucleus</keyword>
<dbReference type="FunFam" id="3.40.1170.10:FF:000002">
    <property type="entry name" value="DNA mismatch repair protein"/>
    <property type="match status" value="1"/>
</dbReference>